<dbReference type="GO" id="GO:0016758">
    <property type="term" value="F:hexosyltransferase activity"/>
    <property type="evidence" value="ECO:0007669"/>
    <property type="project" value="UniProtKB-ARBA"/>
</dbReference>
<dbReference type="Pfam" id="PF00535">
    <property type="entry name" value="Glycos_transf_2"/>
    <property type="match status" value="1"/>
</dbReference>
<gene>
    <name evidence="3" type="ORF">DFR63_0926</name>
</gene>
<reference evidence="3 4" key="1">
    <citation type="submission" date="2018-08" db="EMBL/GenBank/DDBJ databases">
        <title>Genomic Encyclopedia of Type Strains, Phase IV (KMG-IV): sequencing the most valuable type-strain genomes for metagenomic binning, comparative biology and taxonomic classification.</title>
        <authorList>
            <person name="Goeker M."/>
        </authorList>
    </citation>
    <scope>NUCLEOTIDE SEQUENCE [LARGE SCALE GENOMIC DNA]</scope>
    <source>
        <strain evidence="3 4">DSM 17274</strain>
    </source>
</reference>
<protein>
    <submittedName>
        <fullName evidence="3">Glycosyltransferase involved in cell wall biosynthesis</fullName>
    </submittedName>
</protein>
<dbReference type="AlphaFoldDB" id="A0A3E0B1Q5"/>
<dbReference type="Gene3D" id="3.90.550.10">
    <property type="entry name" value="Spore Coat Polysaccharide Biosynthesis Protein SpsA, Chain A"/>
    <property type="match status" value="1"/>
</dbReference>
<evidence type="ECO:0000256" key="1">
    <source>
        <dbReference type="ARBA" id="ARBA00006739"/>
    </source>
</evidence>
<dbReference type="OrthoDB" id="396512at2"/>
<dbReference type="CDD" id="cd00761">
    <property type="entry name" value="Glyco_tranf_GTA_type"/>
    <property type="match status" value="1"/>
</dbReference>
<dbReference type="RefSeq" id="WP_115884638.1">
    <property type="nucleotide sequence ID" value="NZ_CBCSHX010000005.1"/>
</dbReference>
<comment type="caution">
    <text evidence="3">The sequence shown here is derived from an EMBL/GenBank/DDBJ whole genome shotgun (WGS) entry which is preliminary data.</text>
</comment>
<keyword evidence="4" id="KW-1185">Reference proteome</keyword>
<dbReference type="Proteomes" id="UP000257076">
    <property type="component" value="Unassembled WGS sequence"/>
</dbReference>
<evidence type="ECO:0000259" key="2">
    <source>
        <dbReference type="Pfam" id="PF00535"/>
    </source>
</evidence>
<dbReference type="EMBL" id="QUMW01000009">
    <property type="protein sequence ID" value="REG25878.1"/>
    <property type="molecule type" value="Genomic_DNA"/>
</dbReference>
<proteinExistence type="inferred from homology"/>
<dbReference type="InterPro" id="IPR001173">
    <property type="entry name" value="Glyco_trans_2-like"/>
</dbReference>
<name>A0A3E0B1Q5_9STAP</name>
<evidence type="ECO:0000313" key="4">
    <source>
        <dbReference type="Proteomes" id="UP000257076"/>
    </source>
</evidence>
<dbReference type="InterPro" id="IPR029044">
    <property type="entry name" value="Nucleotide-diphossugar_trans"/>
</dbReference>
<comment type="similarity">
    <text evidence="1">Belongs to the glycosyltransferase 2 family.</text>
</comment>
<accession>A0A3E0B1Q5</accession>
<organism evidence="3 4">
    <name type="scientific">Jeotgalicoccus halotolerans</name>
    <dbReference type="NCBI Taxonomy" id="157227"/>
    <lineage>
        <taxon>Bacteria</taxon>
        <taxon>Bacillati</taxon>
        <taxon>Bacillota</taxon>
        <taxon>Bacilli</taxon>
        <taxon>Bacillales</taxon>
        <taxon>Staphylococcaceae</taxon>
        <taxon>Jeotgalicoccus</taxon>
    </lineage>
</organism>
<keyword evidence="3" id="KW-0808">Transferase</keyword>
<sequence length="845" mass="99417">MNLTQIQNRFNESRDIVLKDEFFEKGLSIIIPVSGGREFIDTCLESLMNQKIVDAKYEVIVVFNGIFSETINHLYENINIYSDLNLLILINDDSGAGSARNIGIKNASYSHTIFIDVDDFVSDTYIQSNYNYLKDNCLTISQIHDYIDGEIIEENIINEELLMNFDNLKLNYFDIKRILTITACKAIPTKYLKYNSFNHKLRSGEDTVLFTELLITHQPTLCLIPKKENSIYYRNIRPDSVSRQPDSFDFLITQRLDILKILDPLLDIIHDNTLKRVVTQKYDAQIMFMNRFLKNNIPEHQHILTLIEKCKLKHFKYFLLNRNIAKTLVISYCFAPYSDTSASVVTKRIINESKIVDVISNNMKGKRGIDNTVLNLVNPYLGKNTVVNKPVSFADFRILEDFIDIAFREYLLNSDRYEQIYTRAMFPISHIPGMFIKKIDPNIFWKAEFSDPLLIDIESRERKHTIHNKNFINVLKNGILGEFTEYVDDNLFNLVEIIPFALADELVFTNENQMKYMIQRFPDELKKFIENKATISKHPTLNFKYYNIKNNQLKLDKTKINIAYFGNFYSNRSVDEFIKVSKSLREQSMMEYEFYIFTNPQHINENQLNNLKKINLNLLNTVDYLEFLNLSTRFDALIVFDTKTNMNKPYNPYLPSKISDYIGSKNTIISINEKDSPLDKIKNENIFKFYYDDCEFYQVEELTKHLLRKKEIIIMHGEKFSTIRTPEYELEYNNDLKYSGGLNQWSHKIKESPISFEKDYRINLKNLSEKDLRINIQTDYDKKEIINLHIGIENEFVIKDIENYNRGEEVIIPSNKNLDMEWQFSKEFKNSSFLRASTVKISILK</sequence>
<evidence type="ECO:0000313" key="3">
    <source>
        <dbReference type="EMBL" id="REG25878.1"/>
    </source>
</evidence>
<feature type="domain" description="Glycosyltransferase 2-like" evidence="2">
    <location>
        <begin position="28"/>
        <end position="159"/>
    </location>
</feature>
<dbReference type="PANTHER" id="PTHR22916">
    <property type="entry name" value="GLYCOSYLTRANSFERASE"/>
    <property type="match status" value="1"/>
</dbReference>
<dbReference type="SUPFAM" id="SSF53448">
    <property type="entry name" value="Nucleotide-diphospho-sugar transferases"/>
    <property type="match status" value="1"/>
</dbReference>
<dbReference type="PANTHER" id="PTHR22916:SF3">
    <property type="entry name" value="UDP-GLCNAC:BETAGAL BETA-1,3-N-ACETYLGLUCOSAMINYLTRANSFERASE-LIKE PROTEIN 1"/>
    <property type="match status" value="1"/>
</dbReference>